<dbReference type="PANTHER" id="PTHR40758:SF1">
    <property type="entry name" value="CONSERVED PROTEIN"/>
    <property type="match status" value="1"/>
</dbReference>
<comment type="caution">
    <text evidence="3">The sequence shown here is derived from an EMBL/GenBank/DDBJ whole genome shotgun (WGS) entry which is preliminary data.</text>
</comment>
<dbReference type="InterPro" id="IPR017517">
    <property type="entry name" value="Maleyloyr_isom"/>
</dbReference>
<accession>A0ABQ2MM37</accession>
<dbReference type="InterPro" id="IPR024344">
    <property type="entry name" value="MDMPI_metal-binding"/>
</dbReference>
<dbReference type="PANTHER" id="PTHR40758">
    <property type="entry name" value="CONSERVED PROTEIN"/>
    <property type="match status" value="1"/>
</dbReference>
<protein>
    <recommendedName>
        <fullName evidence="5">Maleylpyruvate isomerase family mycothiol-dependent enzyme</fullName>
    </recommendedName>
</protein>
<gene>
    <name evidence="3" type="ORF">GCM10012286_65560</name>
</gene>
<evidence type="ECO:0000259" key="2">
    <source>
        <dbReference type="Pfam" id="PF11716"/>
    </source>
</evidence>
<sequence length="291" mass="31417">MTGKSGGPERRGVAYRDRMSDLTLDRYAAEIVTQTELLTASIKGADLAAPVPTCAGWSLGDLLRHLGGAHRWSEEVVRSRATGPVPDDQVNDVTGDDRADTAALGSWLAEGAALFADALRKAGPDARVWTVAPDGTPVFWARRMTVETVVHRADAVAAVDGTYALDHDVALDALAEWLGFVELPQVYESVEAMRALLGPGRTLHFHATDTAPGVEGDWLIDLTCEAPTVRRSDATERTTGEAAVTLRGSAAALLLLMYQRDSVLPSDGVEIVGERELFEEWREGVSAWLRR</sequence>
<dbReference type="InterPro" id="IPR034660">
    <property type="entry name" value="DinB/YfiT-like"/>
</dbReference>
<evidence type="ECO:0000313" key="3">
    <source>
        <dbReference type="EMBL" id="GGO54843.1"/>
    </source>
</evidence>
<dbReference type="Proteomes" id="UP000656881">
    <property type="component" value="Unassembled WGS sequence"/>
</dbReference>
<evidence type="ECO:0008006" key="5">
    <source>
        <dbReference type="Google" id="ProtNLM"/>
    </source>
</evidence>
<organism evidence="3 4">
    <name type="scientific">Streptomyces lasiicapitis</name>
    <dbReference type="NCBI Taxonomy" id="1923961"/>
    <lineage>
        <taxon>Bacteria</taxon>
        <taxon>Bacillati</taxon>
        <taxon>Actinomycetota</taxon>
        <taxon>Actinomycetes</taxon>
        <taxon>Kitasatosporales</taxon>
        <taxon>Streptomycetaceae</taxon>
        <taxon>Streptomyces</taxon>
    </lineage>
</organism>
<evidence type="ECO:0000259" key="1">
    <source>
        <dbReference type="Pfam" id="PF07398"/>
    </source>
</evidence>
<dbReference type="NCBIfam" id="TIGR03083">
    <property type="entry name" value="maleylpyruvate isomerase family mycothiol-dependent enzyme"/>
    <property type="match status" value="1"/>
</dbReference>
<dbReference type="SUPFAM" id="SSF109854">
    <property type="entry name" value="DinB/YfiT-like putative metalloenzymes"/>
    <property type="match status" value="1"/>
</dbReference>
<keyword evidence="4" id="KW-1185">Reference proteome</keyword>
<dbReference type="Pfam" id="PF07398">
    <property type="entry name" value="MDMPI_C"/>
    <property type="match status" value="1"/>
</dbReference>
<evidence type="ECO:0000313" key="4">
    <source>
        <dbReference type="Proteomes" id="UP000656881"/>
    </source>
</evidence>
<proteinExistence type="predicted"/>
<dbReference type="EMBL" id="BMNG01000016">
    <property type="protein sequence ID" value="GGO54843.1"/>
    <property type="molecule type" value="Genomic_DNA"/>
</dbReference>
<name>A0ABQ2MM37_9ACTN</name>
<dbReference type="Pfam" id="PF11716">
    <property type="entry name" value="MDMPI_N"/>
    <property type="match status" value="1"/>
</dbReference>
<feature type="domain" description="MDMPI C-terminal" evidence="1">
    <location>
        <begin position="168"/>
        <end position="279"/>
    </location>
</feature>
<dbReference type="InterPro" id="IPR010872">
    <property type="entry name" value="MDMPI_C-term_domain"/>
</dbReference>
<feature type="domain" description="Mycothiol-dependent maleylpyruvate isomerase metal-binding" evidence="2">
    <location>
        <begin position="30"/>
        <end position="155"/>
    </location>
</feature>
<reference evidence="4" key="1">
    <citation type="journal article" date="2019" name="Int. J. Syst. Evol. Microbiol.">
        <title>The Global Catalogue of Microorganisms (GCM) 10K type strain sequencing project: providing services to taxonomists for standard genome sequencing and annotation.</title>
        <authorList>
            <consortium name="The Broad Institute Genomics Platform"/>
            <consortium name="The Broad Institute Genome Sequencing Center for Infectious Disease"/>
            <person name="Wu L."/>
            <person name="Ma J."/>
        </authorList>
    </citation>
    <scope>NUCLEOTIDE SEQUENCE [LARGE SCALE GENOMIC DNA]</scope>
    <source>
        <strain evidence="4">CGMCC 4.7349</strain>
    </source>
</reference>